<reference evidence="2 3" key="1">
    <citation type="submission" date="2018-02" db="EMBL/GenBank/DDBJ databases">
        <title>Genomic Encyclopedia of Archaeal and Bacterial Type Strains, Phase II (KMG-II): from individual species to whole genera.</title>
        <authorList>
            <person name="Goeker M."/>
        </authorList>
    </citation>
    <scope>NUCLEOTIDE SEQUENCE [LARGE SCALE GENOMIC DNA]</scope>
    <source>
        <strain evidence="2 3">DSM 15099</strain>
    </source>
</reference>
<dbReference type="PROSITE" id="PS51832">
    <property type="entry name" value="HD_GYP"/>
    <property type="match status" value="1"/>
</dbReference>
<name>A0A2S6FZB9_9CLOT</name>
<protein>
    <submittedName>
        <fullName evidence="2">HD-GYP domain-containing protein (C-di-GMP phosphodiesterase class II)</fullName>
    </submittedName>
</protein>
<dbReference type="RefSeq" id="WP_104409554.1">
    <property type="nucleotide sequence ID" value="NZ_PTIS01000004.1"/>
</dbReference>
<feature type="domain" description="HD-GYP" evidence="1">
    <location>
        <begin position="119"/>
        <end position="315"/>
    </location>
</feature>
<dbReference type="EMBL" id="PTIS01000004">
    <property type="protein sequence ID" value="PPK48838.1"/>
    <property type="molecule type" value="Genomic_DNA"/>
</dbReference>
<dbReference type="Pfam" id="PF13487">
    <property type="entry name" value="HD_5"/>
    <property type="match status" value="1"/>
</dbReference>
<dbReference type="STRING" id="37659.GCA_000703125_00811"/>
<gene>
    <name evidence="2" type="ORF">BD821_104100</name>
</gene>
<organism evidence="2 3">
    <name type="scientific">Clostridium algidicarnis DSM 15099</name>
    <dbReference type="NCBI Taxonomy" id="1121295"/>
    <lineage>
        <taxon>Bacteria</taxon>
        <taxon>Bacillati</taxon>
        <taxon>Bacillota</taxon>
        <taxon>Clostridia</taxon>
        <taxon>Eubacteriales</taxon>
        <taxon>Clostridiaceae</taxon>
        <taxon>Clostridium</taxon>
    </lineage>
</organism>
<sequence>MMNAHKIISILPINLEPGMIIAKSLYIKNLKLLSEGTKLTENTIDKIKYLFPTNPINIYKNIDNYELEIIHSKGSKEYLEVESDFSRFSDSAEVIFNQVMSNSKIQVNSIRNLSEDIHCQMKNTGIVIKNIISERTTDGYLFRHSVNVATLNGMLGKWLNFSSREIMLLTYTGILHDIGKSKMPSNIINKAGPLTTKEFNIMKTHPIKGYDIVKSIPYIDPGIEIGVLMHHERIDGSGYPLGLTGDKVNIYAKITSISDIFDAITSNRPYKQKQNPLKALEIIKEDSFLKLDPEFSTTFVENMIHYYEGELVKLNTGKIAKILKINNNYISKPIIYFDESFLDLSKQNNVFITDLL</sequence>
<dbReference type="PANTHER" id="PTHR43155">
    <property type="entry name" value="CYCLIC DI-GMP PHOSPHODIESTERASE PA4108-RELATED"/>
    <property type="match status" value="1"/>
</dbReference>
<dbReference type="SUPFAM" id="SSF109604">
    <property type="entry name" value="HD-domain/PDEase-like"/>
    <property type="match status" value="1"/>
</dbReference>
<dbReference type="Proteomes" id="UP000239863">
    <property type="component" value="Unassembled WGS sequence"/>
</dbReference>
<dbReference type="Gene3D" id="1.10.3210.10">
    <property type="entry name" value="Hypothetical protein af1432"/>
    <property type="match status" value="1"/>
</dbReference>
<dbReference type="OrthoDB" id="9804747at2"/>
<dbReference type="PANTHER" id="PTHR43155:SF2">
    <property type="entry name" value="CYCLIC DI-GMP PHOSPHODIESTERASE PA4108"/>
    <property type="match status" value="1"/>
</dbReference>
<proteinExistence type="predicted"/>
<dbReference type="CDD" id="cd00077">
    <property type="entry name" value="HDc"/>
    <property type="match status" value="1"/>
</dbReference>
<dbReference type="SMART" id="SM00471">
    <property type="entry name" value="HDc"/>
    <property type="match status" value="1"/>
</dbReference>
<accession>A0A2S6FZB9</accession>
<evidence type="ECO:0000313" key="3">
    <source>
        <dbReference type="Proteomes" id="UP000239863"/>
    </source>
</evidence>
<evidence type="ECO:0000313" key="2">
    <source>
        <dbReference type="EMBL" id="PPK48838.1"/>
    </source>
</evidence>
<dbReference type="InterPro" id="IPR037522">
    <property type="entry name" value="HD_GYP_dom"/>
</dbReference>
<evidence type="ECO:0000259" key="1">
    <source>
        <dbReference type="PROSITE" id="PS51832"/>
    </source>
</evidence>
<comment type="caution">
    <text evidence="2">The sequence shown here is derived from an EMBL/GenBank/DDBJ whole genome shotgun (WGS) entry which is preliminary data.</text>
</comment>
<dbReference type="AlphaFoldDB" id="A0A2S6FZB9"/>
<dbReference type="InterPro" id="IPR003607">
    <property type="entry name" value="HD/PDEase_dom"/>
</dbReference>